<dbReference type="InterPro" id="IPR039749">
    <property type="entry name" value="NUB1"/>
</dbReference>
<comment type="caution">
    <text evidence="1">The sequence shown here is derived from an EMBL/GenBank/DDBJ whole genome shotgun (WGS) entry which is preliminary data.</text>
</comment>
<evidence type="ECO:0000313" key="1">
    <source>
        <dbReference type="EMBL" id="RYR62146.1"/>
    </source>
</evidence>
<dbReference type="AlphaFoldDB" id="A0A445DG61"/>
<sequence length="77" mass="8940">MREAFSLCDSKVFELIDNIPILQINMEWCYFMLHDISSLSEAGHRHKTAIDGLERTNGKNLLCLRLLQGRLFLKLAF</sequence>
<dbReference type="EMBL" id="SDMP01000004">
    <property type="protein sequence ID" value="RYR62146.1"/>
    <property type="molecule type" value="Genomic_DNA"/>
</dbReference>
<dbReference type="Proteomes" id="UP000289738">
    <property type="component" value="Chromosome A04"/>
</dbReference>
<keyword evidence="2" id="KW-1185">Reference proteome</keyword>
<dbReference type="PANTHER" id="PTHR12948:SF3">
    <property type="entry name" value="NEDD8 ULTIMATE BUSTER 1"/>
    <property type="match status" value="1"/>
</dbReference>
<dbReference type="STRING" id="3818.A0A445DG61"/>
<name>A0A445DG61_ARAHY</name>
<dbReference type="GO" id="GO:2000058">
    <property type="term" value="P:regulation of ubiquitin-dependent protein catabolic process"/>
    <property type="evidence" value="ECO:0007669"/>
    <property type="project" value="TreeGrafter"/>
</dbReference>
<gene>
    <name evidence="1" type="ORF">Ahy_A04g019512</name>
</gene>
<organism evidence="1 2">
    <name type="scientific">Arachis hypogaea</name>
    <name type="common">Peanut</name>
    <dbReference type="NCBI Taxonomy" id="3818"/>
    <lineage>
        <taxon>Eukaryota</taxon>
        <taxon>Viridiplantae</taxon>
        <taxon>Streptophyta</taxon>
        <taxon>Embryophyta</taxon>
        <taxon>Tracheophyta</taxon>
        <taxon>Spermatophyta</taxon>
        <taxon>Magnoliopsida</taxon>
        <taxon>eudicotyledons</taxon>
        <taxon>Gunneridae</taxon>
        <taxon>Pentapetalae</taxon>
        <taxon>rosids</taxon>
        <taxon>fabids</taxon>
        <taxon>Fabales</taxon>
        <taxon>Fabaceae</taxon>
        <taxon>Papilionoideae</taxon>
        <taxon>50 kb inversion clade</taxon>
        <taxon>dalbergioids sensu lato</taxon>
        <taxon>Dalbergieae</taxon>
        <taxon>Pterocarpus clade</taxon>
        <taxon>Arachis</taxon>
    </lineage>
</organism>
<protein>
    <submittedName>
        <fullName evidence="1">Uncharacterized protein</fullName>
    </submittedName>
</protein>
<dbReference type="PANTHER" id="PTHR12948">
    <property type="entry name" value="NEDD8 ULTIMATE BUSTER-1 BS4 PROTEIN"/>
    <property type="match status" value="1"/>
</dbReference>
<reference evidence="1 2" key="1">
    <citation type="submission" date="2019-01" db="EMBL/GenBank/DDBJ databases">
        <title>Sequencing of cultivated peanut Arachis hypogaea provides insights into genome evolution and oil improvement.</title>
        <authorList>
            <person name="Chen X."/>
        </authorList>
    </citation>
    <scope>NUCLEOTIDE SEQUENCE [LARGE SCALE GENOMIC DNA]</scope>
    <source>
        <strain evidence="2">cv. Fuhuasheng</strain>
        <tissue evidence="1">Leaves</tissue>
    </source>
</reference>
<evidence type="ECO:0000313" key="2">
    <source>
        <dbReference type="Proteomes" id="UP000289738"/>
    </source>
</evidence>
<accession>A0A445DG61</accession>
<proteinExistence type="predicted"/>